<name>A0ABS2PSW1_9STRE</name>
<feature type="domain" description="Sensor histidine kinase NatK-like C-terminal" evidence="2">
    <location>
        <begin position="342"/>
        <end position="438"/>
    </location>
</feature>
<feature type="transmembrane region" description="Helical" evidence="1">
    <location>
        <begin position="161"/>
        <end position="179"/>
    </location>
</feature>
<organism evidence="3 4">
    <name type="scientific">Streptococcus loxodontisalivarius</name>
    <dbReference type="NCBI Taxonomy" id="1349415"/>
    <lineage>
        <taxon>Bacteria</taxon>
        <taxon>Bacillati</taxon>
        <taxon>Bacillota</taxon>
        <taxon>Bacilli</taxon>
        <taxon>Lactobacillales</taxon>
        <taxon>Streptococcaceae</taxon>
        <taxon>Streptococcus</taxon>
    </lineage>
</organism>
<sequence>MLQFITSSFPVWGVLISYLLVYLSQLIIYYDVSAFRIPWKYCFLFGLLYLALAFQPFGWLPSFASFLFFAYFSWASSRCFSELAFFSLYPVVSFDIILKLFSVFILPTFVGPFHIGNYAFYELFAILLATPMNYWYLILVQFDSQTISRLEFKKRYSYMRLSYFTALAVIFVLYAIYSINLTIFDPKAKEGISKILFLVLFFAKTGYLSYLGQKVQNIFKKELQGEYQEHRRTLNDYNSLLESIYKDINRQQIQHAQEFKRISKQIKKKQAEPVKDYMDAYQAKHSLRLKPSDNQRKLDNIHLSSLRKLLSAKLLEAQNQGIQFSIEIPDIIDTYPIKDLLFISMLTELLENALYFSADSEKKSISLALFTEENSYVFIIENTTKENQVDLTNIFEEGYSTTDDKEGMGLKRVRDILNQNPSLSLNTLSRKQIFRQRLECSTEGKQTHE</sequence>
<dbReference type="InterPro" id="IPR032834">
    <property type="entry name" value="NatK-like_C"/>
</dbReference>
<evidence type="ECO:0000313" key="3">
    <source>
        <dbReference type="EMBL" id="MBM7643141.1"/>
    </source>
</evidence>
<keyword evidence="1" id="KW-0472">Membrane</keyword>
<proteinExistence type="predicted"/>
<gene>
    <name evidence="3" type="ORF">JOC28_001442</name>
</gene>
<dbReference type="SUPFAM" id="SSF55874">
    <property type="entry name" value="ATPase domain of HSP90 chaperone/DNA topoisomerase II/histidine kinase"/>
    <property type="match status" value="1"/>
</dbReference>
<comment type="caution">
    <text evidence="3">The sequence shown here is derived from an EMBL/GenBank/DDBJ whole genome shotgun (WGS) entry which is preliminary data.</text>
</comment>
<feature type="transmembrane region" description="Helical" evidence="1">
    <location>
        <begin position="44"/>
        <end position="71"/>
    </location>
</feature>
<dbReference type="GO" id="GO:0016301">
    <property type="term" value="F:kinase activity"/>
    <property type="evidence" value="ECO:0007669"/>
    <property type="project" value="UniProtKB-KW"/>
</dbReference>
<evidence type="ECO:0000259" key="2">
    <source>
        <dbReference type="Pfam" id="PF14501"/>
    </source>
</evidence>
<dbReference type="InterPro" id="IPR036890">
    <property type="entry name" value="HATPase_C_sf"/>
</dbReference>
<keyword evidence="3" id="KW-0418">Kinase</keyword>
<keyword evidence="4" id="KW-1185">Reference proteome</keyword>
<protein>
    <submittedName>
        <fullName evidence="3">Two-component system sensor histidine kinase AgrC</fullName>
        <ecNumber evidence="3">2.7.13.-</ecNumber>
    </submittedName>
</protein>
<dbReference type="Proteomes" id="UP000697472">
    <property type="component" value="Unassembled WGS sequence"/>
</dbReference>
<dbReference type="Pfam" id="PF14501">
    <property type="entry name" value="HATPase_c_5"/>
    <property type="match status" value="1"/>
</dbReference>
<keyword evidence="1" id="KW-0812">Transmembrane</keyword>
<feature type="transmembrane region" description="Helical" evidence="1">
    <location>
        <begin position="191"/>
        <end position="211"/>
    </location>
</feature>
<feature type="transmembrane region" description="Helical" evidence="1">
    <location>
        <begin position="83"/>
        <end position="106"/>
    </location>
</feature>
<reference evidence="3 4" key="1">
    <citation type="submission" date="2021-01" db="EMBL/GenBank/DDBJ databases">
        <title>Genomic Encyclopedia of Type Strains, Phase IV (KMG-IV): sequencing the most valuable type-strain genomes for metagenomic binning, comparative biology and taxonomic classification.</title>
        <authorList>
            <person name="Goeker M."/>
        </authorList>
    </citation>
    <scope>NUCLEOTIDE SEQUENCE [LARGE SCALE GENOMIC DNA]</scope>
    <source>
        <strain evidence="3 4">DSM 27382</strain>
    </source>
</reference>
<evidence type="ECO:0000256" key="1">
    <source>
        <dbReference type="SAM" id="Phobius"/>
    </source>
</evidence>
<dbReference type="EMBL" id="JAFBEH010000030">
    <property type="protein sequence ID" value="MBM7643141.1"/>
    <property type="molecule type" value="Genomic_DNA"/>
</dbReference>
<feature type="transmembrane region" description="Helical" evidence="1">
    <location>
        <begin position="12"/>
        <end position="32"/>
    </location>
</feature>
<dbReference type="Gene3D" id="3.30.565.10">
    <property type="entry name" value="Histidine kinase-like ATPase, C-terminal domain"/>
    <property type="match status" value="1"/>
</dbReference>
<dbReference type="PANTHER" id="PTHR40448">
    <property type="entry name" value="TWO-COMPONENT SENSOR HISTIDINE KINASE"/>
    <property type="match status" value="1"/>
</dbReference>
<dbReference type="PANTHER" id="PTHR40448:SF1">
    <property type="entry name" value="TWO-COMPONENT SENSOR HISTIDINE KINASE"/>
    <property type="match status" value="1"/>
</dbReference>
<dbReference type="RefSeq" id="WP_205010011.1">
    <property type="nucleotide sequence ID" value="NZ_JAFBEH010000030.1"/>
</dbReference>
<accession>A0ABS2PSW1</accession>
<dbReference type="EC" id="2.7.13.-" evidence="3"/>
<feature type="transmembrane region" description="Helical" evidence="1">
    <location>
        <begin position="118"/>
        <end position="140"/>
    </location>
</feature>
<evidence type="ECO:0000313" key="4">
    <source>
        <dbReference type="Proteomes" id="UP000697472"/>
    </source>
</evidence>
<keyword evidence="1" id="KW-1133">Transmembrane helix</keyword>
<keyword evidence="3" id="KW-0808">Transferase</keyword>